<dbReference type="InterPro" id="IPR012861">
    <property type="entry name" value="DUF1634"/>
</dbReference>
<dbReference type="GeneID" id="95967109"/>
<protein>
    <submittedName>
        <fullName evidence="2">DUF1634 domain-containing protein</fullName>
    </submittedName>
</protein>
<organism evidence="2 3">
    <name type="scientific">Oxyplasma meridianum</name>
    <dbReference type="NCBI Taxonomy" id="3073602"/>
    <lineage>
        <taxon>Archaea</taxon>
        <taxon>Methanobacteriati</taxon>
        <taxon>Thermoplasmatota</taxon>
        <taxon>Thermoplasmata</taxon>
        <taxon>Thermoplasmatales</taxon>
        <taxon>Thermoplasmataceae</taxon>
        <taxon>Oxyplasma</taxon>
    </lineage>
</organism>
<dbReference type="KEGG" id="omr:OXIME_000384"/>
<keyword evidence="1" id="KW-0472">Membrane</keyword>
<evidence type="ECO:0000256" key="1">
    <source>
        <dbReference type="SAM" id="Phobius"/>
    </source>
</evidence>
<feature type="transmembrane region" description="Helical" evidence="1">
    <location>
        <begin position="76"/>
        <end position="101"/>
    </location>
</feature>
<dbReference type="Proteomes" id="UP001451606">
    <property type="component" value="Chromosome"/>
</dbReference>
<evidence type="ECO:0000313" key="3">
    <source>
        <dbReference type="Proteomes" id="UP001451606"/>
    </source>
</evidence>
<dbReference type="RefSeq" id="WP_393971799.1">
    <property type="nucleotide sequence ID" value="NZ_CP133772.1"/>
</dbReference>
<dbReference type="Pfam" id="PF07843">
    <property type="entry name" value="DUF1634"/>
    <property type="match status" value="1"/>
</dbReference>
<dbReference type="AlphaFoldDB" id="A0AAX4NF81"/>
<reference evidence="2 3" key="1">
    <citation type="submission" date="2023-09" db="EMBL/GenBank/DDBJ databases">
        <authorList>
            <person name="Golyshina O.V."/>
            <person name="Lunev E.A."/>
            <person name="Bargiela R."/>
            <person name="Gaines M.C."/>
            <person name="Daum B."/>
            <person name="Bale N.J."/>
            <person name="Koenen M."/>
            <person name="Sinninghe Damst J.S."/>
            <person name="Yakimov M."/>
            <person name="Golyshin P.N."/>
        </authorList>
    </citation>
    <scope>NUCLEOTIDE SEQUENCE [LARGE SCALE GENOMIC DNA]</scope>
    <source>
        <strain evidence="2 3">M1</strain>
    </source>
</reference>
<name>A0AAX4NF81_9ARCH</name>
<sequence length="133" mass="14900">MKDFNRDLITSWILKAGVITSIALIITGIVIIFLKGGSDGESIKYISDYYNRSATLSSNLIHLGNIPHGLVTLDGVYFVTLGLWILIFTPITVVVTALISFYIEKNWLYILLSCIVLFDLLFAMLVVPIFVHF</sequence>
<gene>
    <name evidence="2" type="ORF">OXIME_000384</name>
</gene>
<feature type="transmembrane region" description="Helical" evidence="1">
    <location>
        <begin position="12"/>
        <end position="34"/>
    </location>
</feature>
<keyword evidence="1" id="KW-0812">Transmembrane</keyword>
<feature type="transmembrane region" description="Helical" evidence="1">
    <location>
        <begin position="108"/>
        <end position="131"/>
    </location>
</feature>
<dbReference type="EMBL" id="CP133772">
    <property type="protein sequence ID" value="WYX99839.1"/>
    <property type="molecule type" value="Genomic_DNA"/>
</dbReference>
<evidence type="ECO:0000313" key="2">
    <source>
        <dbReference type="EMBL" id="WYX99839.1"/>
    </source>
</evidence>
<accession>A0AAX4NF81</accession>
<proteinExistence type="predicted"/>
<keyword evidence="3" id="KW-1185">Reference proteome</keyword>
<keyword evidence="1" id="KW-1133">Transmembrane helix</keyword>